<dbReference type="EMBL" id="MIQH01000463">
    <property type="protein sequence ID" value="OIR24948.1"/>
    <property type="molecule type" value="Genomic_DNA"/>
</dbReference>
<evidence type="ECO:0000313" key="2">
    <source>
        <dbReference type="Proteomes" id="UP000182798"/>
    </source>
</evidence>
<sequence length="200" mass="23520">MAKSVSFKRHIRKSVLIALEDTKSSKYYLQALTKDKRIALQVEYAKHRGSDPRNVLKAIEKHKTNVPFEQKWIVIDRDEHQQENFNSTLAQANKMGVKVAYSNECYELWLLLHFKEVTGYITRHEIRSQLDQEFIKAFNCTYKKHEKDVYGMLIDRQNMAISRAKKLINKLDEDGELDPYNTTNNPSTTMYKLIEYLNAL</sequence>
<name>A0A1J5TXK4_9GAMM</name>
<organism evidence="1 2">
    <name type="scientific">Bathymodiolus thermophilus thioautotrophic gill symbiont</name>
    <dbReference type="NCBI Taxonomy" id="2360"/>
    <lineage>
        <taxon>Bacteria</taxon>
        <taxon>Pseudomonadati</taxon>
        <taxon>Pseudomonadota</taxon>
        <taxon>Gammaproteobacteria</taxon>
        <taxon>sulfur-oxidizing symbionts</taxon>
    </lineage>
</organism>
<proteinExistence type="predicted"/>
<dbReference type="Pfam" id="PF13707">
    <property type="entry name" value="RloB"/>
    <property type="match status" value="1"/>
</dbReference>
<accession>A0A1J5TXK4</accession>
<dbReference type="RefSeq" id="WP_071563996.1">
    <property type="nucleotide sequence ID" value="NZ_MIQH01000463.1"/>
</dbReference>
<dbReference type="AlphaFoldDB" id="A0A1J5TXK4"/>
<comment type="caution">
    <text evidence="1">The sequence shown here is derived from an EMBL/GenBank/DDBJ whole genome shotgun (WGS) entry which is preliminary data.</text>
</comment>
<evidence type="ECO:0000313" key="1">
    <source>
        <dbReference type="EMBL" id="OIR24948.1"/>
    </source>
</evidence>
<dbReference type="InterPro" id="IPR025591">
    <property type="entry name" value="RloB"/>
</dbReference>
<gene>
    <name evidence="1" type="ORF">BGC33_04975</name>
</gene>
<dbReference type="Proteomes" id="UP000182798">
    <property type="component" value="Unassembled WGS sequence"/>
</dbReference>
<evidence type="ECO:0008006" key="3">
    <source>
        <dbReference type="Google" id="ProtNLM"/>
    </source>
</evidence>
<dbReference type="OrthoDB" id="9796523at2"/>
<reference evidence="2" key="1">
    <citation type="submission" date="2016-09" db="EMBL/GenBank/DDBJ databases">
        <title>Genome Sequence of Bathymodiolus thermophilus sulfur-oxidizing gill endosymbiont.</title>
        <authorList>
            <person name="Ponnudurai R."/>
            <person name="Kleiner M."/>
            <person name="Sayavedra L."/>
            <person name="Thuermer A."/>
            <person name="Felbeck H."/>
            <person name="Schlueter R."/>
            <person name="Schweder T."/>
            <person name="Markert S."/>
        </authorList>
    </citation>
    <scope>NUCLEOTIDE SEQUENCE [LARGE SCALE GENOMIC DNA]</scope>
    <source>
        <strain evidence="2">BAT/CrabSpa'14</strain>
    </source>
</reference>
<protein>
    <recommendedName>
        <fullName evidence="3">Abortive phage resistance protein</fullName>
    </recommendedName>
</protein>